<name>A0A4P2VL26_FLUSA</name>
<reference evidence="1 2" key="1">
    <citation type="submission" date="2018-12" db="EMBL/GenBank/DDBJ databases">
        <title>Rubrispira sanarue gen. nov., sp., nov., a member of the order Silvanigrellales, isolated from a brackish lake in Hamamatsu Japan.</title>
        <authorList>
            <person name="Maejima Y."/>
            <person name="Iino T."/>
            <person name="Muraguchi Y."/>
            <person name="Fukuda K."/>
            <person name="Nojiri H."/>
            <person name="Ohkuma M."/>
            <person name="Moriuchi R."/>
            <person name="Dohra H."/>
            <person name="Kimbara K."/>
            <person name="Shintani M."/>
        </authorList>
    </citation>
    <scope>NUCLEOTIDE SEQUENCE [LARGE SCALE GENOMIC DNA]</scope>
    <source>
        <strain evidence="1 2">RF1110005</strain>
    </source>
</reference>
<accession>A0A4P2VL26</accession>
<dbReference type="Proteomes" id="UP000291236">
    <property type="component" value="Chromosome"/>
</dbReference>
<dbReference type="KEGG" id="sbf:JCM31447_04860"/>
<dbReference type="RefSeq" id="WP_130606155.1">
    <property type="nucleotide sequence ID" value="NZ_AP019368.1"/>
</dbReference>
<sequence length="116" mass="13640">MMNLLEKASMGRKSLLNLVDVSDLKKQLILKNSQDSHAKVVRVEIIKNLIYKNNSKKFSRSGIYSFCKKIGLRKVKQRPLHVKNDPEIIAEWRKNLSKFLDKVKNKYSDNKVIQYY</sequence>
<evidence type="ECO:0000313" key="2">
    <source>
        <dbReference type="Proteomes" id="UP000291236"/>
    </source>
</evidence>
<dbReference type="AlphaFoldDB" id="A0A4P2VL26"/>
<gene>
    <name evidence="1" type="ORF">JCM31447_04860</name>
</gene>
<dbReference type="EMBL" id="AP019368">
    <property type="protein sequence ID" value="BBH52049.1"/>
    <property type="molecule type" value="Genomic_DNA"/>
</dbReference>
<protein>
    <submittedName>
        <fullName evidence="1">Uncharacterized protein</fullName>
    </submittedName>
</protein>
<dbReference type="OrthoDB" id="5298607at2"/>
<evidence type="ECO:0000313" key="1">
    <source>
        <dbReference type="EMBL" id="BBH52049.1"/>
    </source>
</evidence>
<proteinExistence type="predicted"/>
<organism evidence="1 2">
    <name type="scientific">Fluviispira sanaruensis</name>
    <dbReference type="NCBI Taxonomy" id="2493639"/>
    <lineage>
        <taxon>Bacteria</taxon>
        <taxon>Pseudomonadati</taxon>
        <taxon>Bdellovibrionota</taxon>
        <taxon>Oligoflexia</taxon>
        <taxon>Silvanigrellales</taxon>
        <taxon>Silvanigrellaceae</taxon>
        <taxon>Fluviispira</taxon>
    </lineage>
</organism>
<keyword evidence="2" id="KW-1185">Reference proteome</keyword>